<evidence type="ECO:0000313" key="8">
    <source>
        <dbReference type="Proteomes" id="UP000282087"/>
    </source>
</evidence>
<dbReference type="PROSITE" id="PS51383">
    <property type="entry name" value="YJEF_C_3"/>
    <property type="match status" value="1"/>
</dbReference>
<reference evidence="7 8" key="1">
    <citation type="submission" date="2018-06" db="EMBL/GenBank/DDBJ databases">
        <title>Comparative genomics of downy mildews reveals potential adaptations to biotrophy.</title>
        <authorList>
            <person name="Fletcher K."/>
            <person name="Klosterman S.J."/>
            <person name="Derevnina L."/>
            <person name="Martin F."/>
            <person name="Koike S."/>
            <person name="Reyes Chin-Wo S."/>
            <person name="Mou B."/>
            <person name="Michelmore R."/>
        </authorList>
    </citation>
    <scope>NUCLEOTIDE SEQUENCE [LARGE SCALE GENOMIC DNA]</scope>
    <source>
        <strain evidence="7 8">R14</strain>
    </source>
</reference>
<keyword evidence="2" id="KW-0067">ATP-binding</keyword>
<keyword evidence="1" id="KW-0547">Nucleotide-binding</keyword>
<dbReference type="Gene3D" id="3.40.1190.20">
    <property type="match status" value="1"/>
</dbReference>
<keyword evidence="3" id="KW-0521">NADP</keyword>
<keyword evidence="5" id="KW-0456">Lyase</keyword>
<dbReference type="AlphaFoldDB" id="A0A3M6VN94"/>
<dbReference type="SUPFAM" id="SSF53613">
    <property type="entry name" value="Ribokinase-like"/>
    <property type="match status" value="1"/>
</dbReference>
<dbReference type="GO" id="GO:0110051">
    <property type="term" value="P:metabolite repair"/>
    <property type="evidence" value="ECO:0007669"/>
    <property type="project" value="TreeGrafter"/>
</dbReference>
<dbReference type="STRING" id="542832.A0A3M6VN94"/>
<dbReference type="PANTHER" id="PTHR12592:SF0">
    <property type="entry name" value="ATP-DEPENDENT (S)-NAD(P)H-HYDRATE DEHYDRATASE"/>
    <property type="match status" value="1"/>
</dbReference>
<comment type="caution">
    <text evidence="7">The sequence shown here is derived from an EMBL/GenBank/DDBJ whole genome shotgun (WGS) entry which is preliminary data.</text>
</comment>
<dbReference type="EMBL" id="QLLG01000179">
    <property type="protein sequence ID" value="RMX67026.1"/>
    <property type="molecule type" value="Genomic_DNA"/>
</dbReference>
<keyword evidence="8" id="KW-1185">Reference proteome</keyword>
<evidence type="ECO:0000256" key="3">
    <source>
        <dbReference type="ARBA" id="ARBA00022857"/>
    </source>
</evidence>
<dbReference type="PANTHER" id="PTHR12592">
    <property type="entry name" value="ATP-DEPENDENT (S)-NAD(P)H-HYDRATE DEHYDRATASE FAMILY MEMBER"/>
    <property type="match status" value="1"/>
</dbReference>
<evidence type="ECO:0000256" key="5">
    <source>
        <dbReference type="ARBA" id="ARBA00023239"/>
    </source>
</evidence>
<dbReference type="GO" id="GO:0047453">
    <property type="term" value="F:ATP-dependent NAD(P)H-hydrate dehydratase activity"/>
    <property type="evidence" value="ECO:0007669"/>
    <property type="project" value="TreeGrafter"/>
</dbReference>
<dbReference type="VEuPathDB" id="FungiDB:DD237_007376"/>
<dbReference type="InterPro" id="IPR029056">
    <property type="entry name" value="Ribokinase-like"/>
</dbReference>
<evidence type="ECO:0000313" key="7">
    <source>
        <dbReference type="EMBL" id="RMX67026.1"/>
    </source>
</evidence>
<keyword evidence="4" id="KW-0520">NAD</keyword>
<evidence type="ECO:0000259" key="6">
    <source>
        <dbReference type="PROSITE" id="PS51383"/>
    </source>
</evidence>
<organism evidence="7 8">
    <name type="scientific">Peronospora effusa</name>
    <dbReference type="NCBI Taxonomy" id="542832"/>
    <lineage>
        <taxon>Eukaryota</taxon>
        <taxon>Sar</taxon>
        <taxon>Stramenopiles</taxon>
        <taxon>Oomycota</taxon>
        <taxon>Peronosporomycetes</taxon>
        <taxon>Peronosporales</taxon>
        <taxon>Peronosporaceae</taxon>
        <taxon>Peronospora</taxon>
    </lineage>
</organism>
<dbReference type="GO" id="GO:0005524">
    <property type="term" value="F:ATP binding"/>
    <property type="evidence" value="ECO:0007669"/>
    <property type="project" value="UniProtKB-KW"/>
</dbReference>
<proteinExistence type="predicted"/>
<dbReference type="Pfam" id="PF01256">
    <property type="entry name" value="Carb_kinase"/>
    <property type="match status" value="1"/>
</dbReference>
<evidence type="ECO:0000256" key="2">
    <source>
        <dbReference type="ARBA" id="ARBA00022840"/>
    </source>
</evidence>
<sequence length="159" mass="16902">MEYARLCATTRLLPTIDVAQAVKIPPAQLILFKLELIAMSCGISYCAHSLGFTVVIQKGSVDRLSDGTFTLENEEFGCPRRCGGQGDVLCGSIGTFAAWAKHAEPDGFEGNPLLLAAFGGSLVTRASASLAFVKHQRAMTAPDVLHNLGKAFVKAFPDS</sequence>
<feature type="domain" description="YjeF C-terminal" evidence="6">
    <location>
        <begin position="1"/>
        <end position="155"/>
    </location>
</feature>
<dbReference type="Proteomes" id="UP000282087">
    <property type="component" value="Unassembled WGS sequence"/>
</dbReference>
<evidence type="ECO:0000256" key="1">
    <source>
        <dbReference type="ARBA" id="ARBA00022741"/>
    </source>
</evidence>
<gene>
    <name evidence="7" type="ORF">DD238_003055</name>
</gene>
<name>A0A3M6VN94_9STRA</name>
<protein>
    <recommendedName>
        <fullName evidence="6">YjeF C-terminal domain-containing protein</fullName>
    </recommendedName>
</protein>
<accession>A0A3M6VN94</accession>
<dbReference type="InterPro" id="IPR000631">
    <property type="entry name" value="CARKD"/>
</dbReference>
<evidence type="ECO:0000256" key="4">
    <source>
        <dbReference type="ARBA" id="ARBA00023027"/>
    </source>
</evidence>